<dbReference type="InterPro" id="IPR019775">
    <property type="entry name" value="WD40_repeat_CS"/>
</dbReference>
<dbReference type="Gene3D" id="2.130.10.10">
    <property type="entry name" value="YVTN repeat-like/Quinoprotein amine dehydrogenase"/>
    <property type="match status" value="2"/>
</dbReference>
<dbReference type="Proteomes" id="UP000001064">
    <property type="component" value="Unassembled WGS sequence"/>
</dbReference>
<dbReference type="GO" id="GO:0004860">
    <property type="term" value="F:protein kinase inhibitor activity"/>
    <property type="evidence" value="ECO:0000318"/>
    <property type="project" value="GO_Central"/>
</dbReference>
<dbReference type="SMART" id="SM00320">
    <property type="entry name" value="WD40"/>
    <property type="match status" value="6"/>
</dbReference>
<evidence type="ECO:0000256" key="1">
    <source>
        <dbReference type="ARBA" id="ARBA00022574"/>
    </source>
</evidence>
<dbReference type="PROSITE" id="PS50082">
    <property type="entry name" value="WD_REPEATS_2"/>
    <property type="match status" value="2"/>
</dbReference>
<organism evidence="4 5">
    <name type="scientific">Dictyostelium purpureum</name>
    <name type="common">Slime mold</name>
    <dbReference type="NCBI Taxonomy" id="5786"/>
    <lineage>
        <taxon>Eukaryota</taxon>
        <taxon>Amoebozoa</taxon>
        <taxon>Evosea</taxon>
        <taxon>Eumycetozoa</taxon>
        <taxon>Dictyostelia</taxon>
        <taxon>Dictyosteliales</taxon>
        <taxon>Dictyosteliaceae</taxon>
        <taxon>Dictyostelium</taxon>
    </lineage>
</organism>
<dbReference type="GO" id="GO:0005730">
    <property type="term" value="C:nucleolus"/>
    <property type="evidence" value="ECO:0000318"/>
    <property type="project" value="GO_Central"/>
</dbReference>
<dbReference type="Pfam" id="PF00400">
    <property type="entry name" value="WD40"/>
    <property type="match status" value="3"/>
</dbReference>
<protein>
    <submittedName>
        <fullName evidence="4">Uncharacterized protein</fullName>
    </submittedName>
</protein>
<dbReference type="InterPro" id="IPR015943">
    <property type="entry name" value="WD40/YVTN_repeat-like_dom_sf"/>
</dbReference>
<dbReference type="InterPro" id="IPR001680">
    <property type="entry name" value="WD40_rpt"/>
</dbReference>
<gene>
    <name evidence="4" type="ORF">DICPUDRAFT_8425</name>
</gene>
<keyword evidence="5" id="KW-1185">Reference proteome</keyword>
<dbReference type="EMBL" id="GL871101">
    <property type="protein sequence ID" value="EGC34341.1"/>
    <property type="molecule type" value="Genomic_DNA"/>
</dbReference>
<dbReference type="KEGG" id="dpp:DICPUDRAFT_8425"/>
<dbReference type="OMA" id="WDIKSAH"/>
<dbReference type="PANTHER" id="PTHR44675">
    <property type="entry name" value="PAK1 INTERACTING PROTEIN 1"/>
    <property type="match status" value="1"/>
</dbReference>
<dbReference type="SUPFAM" id="SSF50978">
    <property type="entry name" value="WD40 repeat-like"/>
    <property type="match status" value="1"/>
</dbReference>
<sequence length="294" mass="32949">GCYENSILGYEANYVADKTNDENFEVDLKMIFGYSSHTGCIKSLASCKNSLVSSSTDETSKVYNLANRSEVGQLQKHEGFITSMEFYKNNYLFAGSMDHTISVWRVSDWECLKVMSGPKGAINSISIHPSGKAALSVSKDRRLFLWDLTKGTSAHFLKFKTEAFNVQWSPSGEQYTVVFKDKVVVYDANDFQEISSFEFKLQVLAIKYFDANTLLVGGEDKVVSVINLKSKKIVKVLEGHSNRIKAIDILTFKEHDKKYVVTISSDGLVLVWNFDTKMPVGIAETGFRLTTLSV</sequence>
<feature type="non-terminal residue" evidence="4">
    <location>
        <position position="294"/>
    </location>
</feature>
<dbReference type="InParanoid" id="F0ZP01"/>
<dbReference type="PROSITE" id="PS00678">
    <property type="entry name" value="WD_REPEATS_1"/>
    <property type="match status" value="2"/>
</dbReference>
<dbReference type="FunCoup" id="F0ZP01">
    <property type="interactions" value="470"/>
</dbReference>
<dbReference type="GO" id="GO:0000463">
    <property type="term" value="P:maturation of LSU-rRNA from tricistronic rRNA transcript (SSU-rRNA, 5.8S rRNA, LSU-rRNA)"/>
    <property type="evidence" value="ECO:0000318"/>
    <property type="project" value="GO_Central"/>
</dbReference>
<keyword evidence="1 3" id="KW-0853">WD repeat</keyword>
<proteinExistence type="predicted"/>
<dbReference type="InterPro" id="IPR036322">
    <property type="entry name" value="WD40_repeat_dom_sf"/>
</dbReference>
<dbReference type="STRING" id="5786.F0ZP01"/>
<reference evidence="5" key="1">
    <citation type="journal article" date="2011" name="Genome Biol.">
        <title>Comparative genomics of the social amoebae Dictyostelium discoideum and Dictyostelium purpureum.</title>
        <authorList>
            <consortium name="US DOE Joint Genome Institute (JGI-PGF)"/>
            <person name="Sucgang R."/>
            <person name="Kuo A."/>
            <person name="Tian X."/>
            <person name="Salerno W."/>
            <person name="Parikh A."/>
            <person name="Feasley C.L."/>
            <person name="Dalin E."/>
            <person name="Tu H."/>
            <person name="Huang E."/>
            <person name="Barry K."/>
            <person name="Lindquist E."/>
            <person name="Shapiro H."/>
            <person name="Bruce D."/>
            <person name="Schmutz J."/>
            <person name="Salamov A."/>
            <person name="Fey P."/>
            <person name="Gaudet P."/>
            <person name="Anjard C."/>
            <person name="Babu M.M."/>
            <person name="Basu S."/>
            <person name="Bushmanova Y."/>
            <person name="van der Wel H."/>
            <person name="Katoh-Kurasawa M."/>
            <person name="Dinh C."/>
            <person name="Coutinho P.M."/>
            <person name="Saito T."/>
            <person name="Elias M."/>
            <person name="Schaap P."/>
            <person name="Kay R.R."/>
            <person name="Henrissat B."/>
            <person name="Eichinger L."/>
            <person name="Rivero F."/>
            <person name="Putnam N.H."/>
            <person name="West C.M."/>
            <person name="Loomis W.F."/>
            <person name="Chisholm R.L."/>
            <person name="Shaulsky G."/>
            <person name="Strassmann J.E."/>
            <person name="Queller D.C."/>
            <person name="Kuspa A."/>
            <person name="Grigoriev I.V."/>
        </authorList>
    </citation>
    <scope>NUCLEOTIDE SEQUENCE [LARGE SCALE GENOMIC DNA]</scope>
    <source>
        <strain evidence="5">QSDP1</strain>
    </source>
</reference>
<evidence type="ECO:0000256" key="3">
    <source>
        <dbReference type="PROSITE-ProRule" id="PRU00221"/>
    </source>
</evidence>
<dbReference type="VEuPathDB" id="AmoebaDB:DICPUDRAFT_8425"/>
<dbReference type="eggNOG" id="KOG0294">
    <property type="taxonomic scope" value="Eukaryota"/>
</dbReference>
<dbReference type="GeneID" id="10500044"/>
<feature type="repeat" description="WD" evidence="3">
    <location>
        <begin position="74"/>
        <end position="114"/>
    </location>
</feature>
<keyword evidence="2" id="KW-0677">Repeat</keyword>
<evidence type="ECO:0000313" key="4">
    <source>
        <dbReference type="EMBL" id="EGC34341.1"/>
    </source>
</evidence>
<accession>F0ZP01</accession>
<dbReference type="RefSeq" id="XP_003289134.1">
    <property type="nucleotide sequence ID" value="XM_003289086.1"/>
</dbReference>
<dbReference type="PROSITE" id="PS50294">
    <property type="entry name" value="WD_REPEATS_REGION"/>
    <property type="match status" value="2"/>
</dbReference>
<dbReference type="InterPro" id="IPR051959">
    <property type="entry name" value="PAK1-Kinase_Regulator"/>
</dbReference>
<dbReference type="OrthoDB" id="308449at2759"/>
<name>F0ZP01_DICPU</name>
<dbReference type="PANTHER" id="PTHR44675:SF1">
    <property type="entry name" value="P21-ACTIVATED PROTEIN KINASE-INTERACTING PROTEIN 1"/>
    <property type="match status" value="1"/>
</dbReference>
<evidence type="ECO:0000256" key="2">
    <source>
        <dbReference type="ARBA" id="ARBA00022737"/>
    </source>
</evidence>
<feature type="non-terminal residue" evidence="4">
    <location>
        <position position="1"/>
    </location>
</feature>
<evidence type="ECO:0000313" key="5">
    <source>
        <dbReference type="Proteomes" id="UP000001064"/>
    </source>
</evidence>
<dbReference type="AlphaFoldDB" id="F0ZP01"/>
<feature type="repeat" description="WD" evidence="3">
    <location>
        <begin position="115"/>
        <end position="156"/>
    </location>
</feature>